<evidence type="ECO:0000313" key="5">
    <source>
        <dbReference type="Proteomes" id="UP000662783"/>
    </source>
</evidence>
<evidence type="ECO:0000256" key="1">
    <source>
        <dbReference type="ARBA" id="ARBA00022729"/>
    </source>
</evidence>
<dbReference type="InterPro" id="IPR027385">
    <property type="entry name" value="Beta-barrel_OMP"/>
</dbReference>
<accession>A0A974WEX8</accession>
<name>A0A974WEX8_9BACT</name>
<sequence length="187" mass="20157">MKKITILSLFIFGAIFSTNAQVTVGAKAGLNFANVDTEGSTDARTSLHLGGFGVIMFSDNLGFQPELLYSAQGFERDFGAGTFEANINYLNLPLLVRYNINEMISLHAGPQLGFLLSAEDEDGNDFKDDVKGTDLTFAIGGQVDLPVGLVAGARYGLGLSDINDNDLGSETKNRVFQLYVGWKLFGN</sequence>
<reference evidence="4" key="1">
    <citation type="submission" date="2021-02" db="EMBL/GenBank/DDBJ databases">
        <title>Fulvivirga sp. S481 isolated from sea water.</title>
        <authorList>
            <person name="Bae S.S."/>
            <person name="Baek K."/>
        </authorList>
    </citation>
    <scope>NUCLEOTIDE SEQUENCE</scope>
    <source>
        <strain evidence="4">S481</strain>
    </source>
</reference>
<keyword evidence="5" id="KW-1185">Reference proteome</keyword>
<proteinExistence type="predicted"/>
<evidence type="ECO:0000256" key="2">
    <source>
        <dbReference type="SAM" id="SignalP"/>
    </source>
</evidence>
<feature type="chain" id="PRO_5037977107" evidence="2">
    <location>
        <begin position="21"/>
        <end position="187"/>
    </location>
</feature>
<evidence type="ECO:0000259" key="3">
    <source>
        <dbReference type="Pfam" id="PF13505"/>
    </source>
</evidence>
<dbReference type="EMBL" id="CP070608">
    <property type="protein sequence ID" value="QSE96409.1"/>
    <property type="molecule type" value="Genomic_DNA"/>
</dbReference>
<organism evidence="4 5">
    <name type="scientific">Fulvivirga lutea</name>
    <dbReference type="NCBI Taxonomy" id="2810512"/>
    <lineage>
        <taxon>Bacteria</taxon>
        <taxon>Pseudomonadati</taxon>
        <taxon>Bacteroidota</taxon>
        <taxon>Cytophagia</taxon>
        <taxon>Cytophagales</taxon>
        <taxon>Fulvivirgaceae</taxon>
        <taxon>Fulvivirga</taxon>
    </lineage>
</organism>
<dbReference type="AlphaFoldDB" id="A0A974WEX8"/>
<protein>
    <submittedName>
        <fullName evidence="4">Porin family protein</fullName>
    </submittedName>
</protein>
<keyword evidence="1 2" id="KW-0732">Signal</keyword>
<dbReference type="KEGG" id="fuv:JR347_12410"/>
<feature type="domain" description="Outer membrane protein beta-barrel" evidence="3">
    <location>
        <begin position="17"/>
        <end position="183"/>
    </location>
</feature>
<dbReference type="Proteomes" id="UP000662783">
    <property type="component" value="Chromosome"/>
</dbReference>
<gene>
    <name evidence="4" type="ORF">JR347_12410</name>
</gene>
<dbReference type="SUPFAM" id="SSF56925">
    <property type="entry name" value="OMPA-like"/>
    <property type="match status" value="1"/>
</dbReference>
<dbReference type="RefSeq" id="WP_205720925.1">
    <property type="nucleotide sequence ID" value="NZ_CP070608.1"/>
</dbReference>
<dbReference type="Pfam" id="PF13505">
    <property type="entry name" value="OMP_b-brl"/>
    <property type="match status" value="1"/>
</dbReference>
<evidence type="ECO:0000313" key="4">
    <source>
        <dbReference type="EMBL" id="QSE96409.1"/>
    </source>
</evidence>
<dbReference type="InterPro" id="IPR011250">
    <property type="entry name" value="OMP/PagP_B-barrel"/>
</dbReference>
<feature type="signal peptide" evidence="2">
    <location>
        <begin position="1"/>
        <end position="20"/>
    </location>
</feature>